<evidence type="ECO:0000256" key="10">
    <source>
        <dbReference type="ARBA" id="ARBA00067672"/>
    </source>
</evidence>
<dbReference type="GeneID" id="19267270"/>
<dbReference type="KEGG" id="pfy:PFICI_02257"/>
<dbReference type="PRINTS" id="PR00385">
    <property type="entry name" value="P450"/>
</dbReference>
<keyword evidence="6" id="KW-0560">Oxidoreductase</keyword>
<dbReference type="EMBL" id="KI912110">
    <property type="protein sequence ID" value="ETS84232.1"/>
    <property type="molecule type" value="Genomic_DNA"/>
</dbReference>
<dbReference type="PRINTS" id="PR00463">
    <property type="entry name" value="EP450I"/>
</dbReference>
<dbReference type="GO" id="GO:0020037">
    <property type="term" value="F:heme binding"/>
    <property type="evidence" value="ECO:0007669"/>
    <property type="project" value="InterPro"/>
</dbReference>
<evidence type="ECO:0000256" key="4">
    <source>
        <dbReference type="ARBA" id="ARBA00022617"/>
    </source>
</evidence>
<dbReference type="Gene3D" id="1.10.630.10">
    <property type="entry name" value="Cytochrome P450"/>
    <property type="match status" value="1"/>
</dbReference>
<keyword evidence="4 13" id="KW-0349">Heme</keyword>
<reference evidence="16" key="1">
    <citation type="journal article" date="2015" name="BMC Genomics">
        <title>Genomic and transcriptomic analysis of the endophytic fungus Pestalotiopsis fici reveals its lifestyle and high potential for synthesis of natural products.</title>
        <authorList>
            <person name="Wang X."/>
            <person name="Zhang X."/>
            <person name="Liu L."/>
            <person name="Xiang M."/>
            <person name="Wang W."/>
            <person name="Sun X."/>
            <person name="Che Y."/>
            <person name="Guo L."/>
            <person name="Liu G."/>
            <person name="Guo L."/>
            <person name="Wang C."/>
            <person name="Yin W.B."/>
            <person name="Stadler M."/>
            <person name="Zhang X."/>
            <person name="Liu X."/>
        </authorList>
    </citation>
    <scope>NUCLEOTIDE SEQUENCE [LARGE SCALE GENOMIC DNA]</scope>
    <source>
        <strain evidence="16">W106-1 / CGMCC3.15140</strain>
    </source>
</reference>
<evidence type="ECO:0000256" key="13">
    <source>
        <dbReference type="PIRSR" id="PIRSR602401-1"/>
    </source>
</evidence>
<evidence type="ECO:0000256" key="14">
    <source>
        <dbReference type="SAM" id="Phobius"/>
    </source>
</evidence>
<evidence type="ECO:0000256" key="2">
    <source>
        <dbReference type="ARBA" id="ARBA00004972"/>
    </source>
</evidence>
<evidence type="ECO:0000313" key="15">
    <source>
        <dbReference type="EMBL" id="ETS84232.1"/>
    </source>
</evidence>
<evidence type="ECO:0000256" key="8">
    <source>
        <dbReference type="ARBA" id="ARBA00023026"/>
    </source>
</evidence>
<keyword evidence="14" id="KW-1133">Transmembrane helix</keyword>
<evidence type="ECO:0000256" key="9">
    <source>
        <dbReference type="ARBA" id="ARBA00023033"/>
    </source>
</evidence>
<keyword evidence="16" id="KW-1185">Reference proteome</keyword>
<comment type="similarity">
    <text evidence="3">Belongs to the cytochrome P450 family.</text>
</comment>
<dbReference type="FunFam" id="1.10.630.10:FF:000076">
    <property type="entry name" value="Cytochrome P450 monooxygenase"/>
    <property type="match status" value="1"/>
</dbReference>
<keyword evidence="5 13" id="KW-0479">Metal-binding</keyword>
<dbReference type="InterPro" id="IPR050121">
    <property type="entry name" value="Cytochrome_P450_monoxygenase"/>
</dbReference>
<name>W3XFQ0_PESFW</name>
<evidence type="ECO:0000256" key="7">
    <source>
        <dbReference type="ARBA" id="ARBA00023004"/>
    </source>
</evidence>
<dbReference type="InterPro" id="IPR001128">
    <property type="entry name" value="Cyt_P450"/>
</dbReference>
<dbReference type="HOGENOM" id="CLU_001570_14_0_1"/>
<evidence type="ECO:0000313" key="16">
    <source>
        <dbReference type="Proteomes" id="UP000030651"/>
    </source>
</evidence>
<sequence>MTALQDVIDQLSNAFSSSPSLFIGALIAFYLVSSSVYSWYRLRHIPGPWFASWSYLWMFRQGLNFRQGIIYRGITDKYGHLARVGPNDLITDDPDVIRRMSAARSLYGRSDWYQAIRMNPHQDSLFSMQDTTAHDKLKAQLSFGYGGKENPTIEDGVDEQIQAMHALIRRKYLSAPPTAGDIACRPLDLAVILQYFTLDSLTRIAYGEAFGYLKTDSDVHDYIKTSEDYVPIIVMCAEIPFLRHLFMNKTLLAWIGPKATDKKGIGKLVGVARDIVNKRMKSEAEDQRDMLGSFIRHGVGRDKLEGEIPFQIIAGSDTTATALRGTMLSLMTTPYAYQTLQREIDDAVARGAISSIAKAEEGKPLTYLQAVIYEGLRMHVPFTGLSMKQVPPQGDTILGHFVPGGTRIGHSFIGVERSKEIFGHDVDVFKPERWLGIDPDKKREMAQVVELVFGHGRWGCAGKPVALMELNKIYIELLRHYDFQLIDPNKPMRIMNCNIYFASDLWVRVTERSK</sequence>
<keyword evidence="14" id="KW-0472">Membrane</keyword>
<dbReference type="InParanoid" id="W3XFQ0"/>
<evidence type="ECO:0000256" key="1">
    <source>
        <dbReference type="ARBA" id="ARBA00001971"/>
    </source>
</evidence>
<dbReference type="GO" id="GO:0005506">
    <property type="term" value="F:iron ion binding"/>
    <property type="evidence" value="ECO:0007669"/>
    <property type="project" value="InterPro"/>
</dbReference>
<dbReference type="PANTHER" id="PTHR24305:SF77">
    <property type="entry name" value="CYTOCHROME P450 MONOOXYGENASE"/>
    <property type="match status" value="1"/>
</dbReference>
<dbReference type="Pfam" id="PF00067">
    <property type="entry name" value="p450"/>
    <property type="match status" value="1"/>
</dbReference>
<feature type="binding site" description="axial binding residue" evidence="13">
    <location>
        <position position="460"/>
    </location>
    <ligand>
        <name>heme</name>
        <dbReference type="ChEBI" id="CHEBI:30413"/>
    </ligand>
    <ligandPart>
        <name>Fe</name>
        <dbReference type="ChEBI" id="CHEBI:18248"/>
    </ligandPart>
</feature>
<dbReference type="SUPFAM" id="SSF48264">
    <property type="entry name" value="Cytochrome P450"/>
    <property type="match status" value="1"/>
</dbReference>
<dbReference type="GO" id="GO:0004497">
    <property type="term" value="F:monooxygenase activity"/>
    <property type="evidence" value="ECO:0007669"/>
    <property type="project" value="UniProtKB-KW"/>
</dbReference>
<protein>
    <recommendedName>
        <fullName evidence="11">Cytochrome P450 monooxygenase ABA1</fullName>
    </recommendedName>
    <alternativeName>
        <fullName evidence="12">Abscisic acid biosynthesis protein 1</fullName>
    </alternativeName>
    <alternativeName>
        <fullName evidence="10">Cytochrome P450 monooxygenase aba1</fullName>
    </alternativeName>
</protein>
<keyword evidence="8" id="KW-0843">Virulence</keyword>
<comment type="cofactor">
    <cofactor evidence="1 13">
        <name>heme</name>
        <dbReference type="ChEBI" id="CHEBI:30413"/>
    </cofactor>
</comment>
<feature type="transmembrane region" description="Helical" evidence="14">
    <location>
        <begin position="20"/>
        <end position="40"/>
    </location>
</feature>
<dbReference type="eggNOG" id="KOG0157">
    <property type="taxonomic scope" value="Eukaryota"/>
</dbReference>
<organism evidence="15 16">
    <name type="scientific">Pestalotiopsis fici (strain W106-1 / CGMCC3.15140)</name>
    <dbReference type="NCBI Taxonomy" id="1229662"/>
    <lineage>
        <taxon>Eukaryota</taxon>
        <taxon>Fungi</taxon>
        <taxon>Dikarya</taxon>
        <taxon>Ascomycota</taxon>
        <taxon>Pezizomycotina</taxon>
        <taxon>Sordariomycetes</taxon>
        <taxon>Xylariomycetidae</taxon>
        <taxon>Amphisphaeriales</taxon>
        <taxon>Sporocadaceae</taxon>
        <taxon>Pestalotiopsis</taxon>
    </lineage>
</organism>
<dbReference type="RefSeq" id="XP_007829029.1">
    <property type="nucleotide sequence ID" value="XM_007830838.1"/>
</dbReference>
<evidence type="ECO:0000256" key="3">
    <source>
        <dbReference type="ARBA" id="ARBA00010617"/>
    </source>
</evidence>
<proteinExistence type="inferred from homology"/>
<evidence type="ECO:0000256" key="11">
    <source>
        <dbReference type="ARBA" id="ARBA00068222"/>
    </source>
</evidence>
<evidence type="ECO:0000256" key="12">
    <source>
        <dbReference type="ARBA" id="ARBA00079990"/>
    </source>
</evidence>
<comment type="pathway">
    <text evidence="2">Hormone biosynthesis.</text>
</comment>
<dbReference type="OrthoDB" id="3934656at2759"/>
<keyword evidence="7 13" id="KW-0408">Iron</keyword>
<gene>
    <name evidence="15" type="ORF">PFICI_02257</name>
</gene>
<dbReference type="CDD" id="cd11060">
    <property type="entry name" value="CYP57A1-like"/>
    <property type="match status" value="1"/>
</dbReference>
<dbReference type="Proteomes" id="UP000030651">
    <property type="component" value="Unassembled WGS sequence"/>
</dbReference>
<dbReference type="InterPro" id="IPR036396">
    <property type="entry name" value="Cyt_P450_sf"/>
</dbReference>
<accession>W3XFQ0</accession>
<dbReference type="InterPro" id="IPR002401">
    <property type="entry name" value="Cyt_P450_E_grp-I"/>
</dbReference>
<keyword evidence="9" id="KW-0503">Monooxygenase</keyword>
<dbReference type="GO" id="GO:0016705">
    <property type="term" value="F:oxidoreductase activity, acting on paired donors, with incorporation or reduction of molecular oxygen"/>
    <property type="evidence" value="ECO:0007669"/>
    <property type="project" value="InterPro"/>
</dbReference>
<keyword evidence="14" id="KW-0812">Transmembrane</keyword>
<dbReference type="PANTHER" id="PTHR24305">
    <property type="entry name" value="CYTOCHROME P450"/>
    <property type="match status" value="1"/>
</dbReference>
<evidence type="ECO:0000256" key="6">
    <source>
        <dbReference type="ARBA" id="ARBA00023002"/>
    </source>
</evidence>
<dbReference type="OMA" id="PWHEFNV"/>
<dbReference type="AlphaFoldDB" id="W3XFQ0"/>
<evidence type="ECO:0000256" key="5">
    <source>
        <dbReference type="ARBA" id="ARBA00022723"/>
    </source>
</evidence>